<evidence type="ECO:0000256" key="3">
    <source>
        <dbReference type="ARBA" id="ARBA00022475"/>
    </source>
</evidence>
<dbReference type="CDD" id="cd06261">
    <property type="entry name" value="TM_PBP2"/>
    <property type="match status" value="1"/>
</dbReference>
<keyword evidence="6 7" id="KW-0472">Membrane</keyword>
<dbReference type="AlphaFoldDB" id="A0A174LKE5"/>
<evidence type="ECO:0000256" key="7">
    <source>
        <dbReference type="RuleBase" id="RU363032"/>
    </source>
</evidence>
<keyword evidence="3" id="KW-1003">Cell membrane</keyword>
<dbReference type="RefSeq" id="WP_006775177.1">
    <property type="nucleotide sequence ID" value="NZ_BQNJ01000002.1"/>
</dbReference>
<evidence type="ECO:0000313" key="9">
    <source>
        <dbReference type="Proteomes" id="UP001055091"/>
    </source>
</evidence>
<comment type="subcellular location">
    <subcellularLocation>
        <location evidence="1 7">Cell membrane</location>
        <topology evidence="1 7">Multi-pass membrane protein</topology>
    </subcellularLocation>
</comment>
<dbReference type="EMBL" id="BQNJ01000002">
    <property type="protein sequence ID" value="GKH02454.1"/>
    <property type="molecule type" value="Genomic_DNA"/>
</dbReference>
<dbReference type="InterPro" id="IPR050809">
    <property type="entry name" value="UgpAE/MalFG_permease"/>
</dbReference>
<comment type="caution">
    <text evidence="8">The sequence shown here is derived from an EMBL/GenBank/DDBJ whole genome shotgun (WGS) entry which is preliminary data.</text>
</comment>
<evidence type="ECO:0000256" key="2">
    <source>
        <dbReference type="ARBA" id="ARBA00022448"/>
    </source>
</evidence>
<reference evidence="8" key="1">
    <citation type="submission" date="2022-01" db="EMBL/GenBank/DDBJ databases">
        <title>Novel bile acid biosynthetic pathways are enriched in the microbiome of centenarians.</title>
        <authorList>
            <person name="Sato Y."/>
            <person name="Atarashi K."/>
            <person name="Plichta R.D."/>
            <person name="Arai Y."/>
            <person name="Sasajima S."/>
            <person name="Kearney M.S."/>
            <person name="Suda W."/>
            <person name="Takeshita K."/>
            <person name="Sasaki T."/>
            <person name="Okamoto S."/>
            <person name="Skelly N.A."/>
            <person name="Okamura Y."/>
            <person name="Vlamakis H."/>
            <person name="Li Y."/>
            <person name="Tanoue T."/>
            <person name="Takei H."/>
            <person name="Nittono H."/>
            <person name="Narushima S."/>
            <person name="Irie J."/>
            <person name="Itoh H."/>
            <person name="Moriya K."/>
            <person name="Sugiura Y."/>
            <person name="Suematsu M."/>
            <person name="Moritoki N."/>
            <person name="Shibata S."/>
            <person name="Littman R.D."/>
            <person name="Fischbach A.M."/>
            <person name="Uwamino Y."/>
            <person name="Inoue T."/>
            <person name="Honda A."/>
            <person name="Hattori M."/>
            <person name="Murai T."/>
            <person name="Xavier J.R."/>
            <person name="Hirose N."/>
            <person name="Honda K."/>
        </authorList>
    </citation>
    <scope>NUCLEOTIDE SEQUENCE</scope>
    <source>
        <strain evidence="8">CE91-St55</strain>
    </source>
</reference>
<keyword evidence="5 7" id="KW-1133">Transmembrane helix</keyword>
<feature type="transmembrane region" description="Helical" evidence="7">
    <location>
        <begin position="226"/>
        <end position="249"/>
    </location>
</feature>
<dbReference type="GO" id="GO:0005886">
    <property type="term" value="C:plasma membrane"/>
    <property type="evidence" value="ECO:0007669"/>
    <property type="project" value="UniProtKB-SubCell"/>
</dbReference>
<dbReference type="SUPFAM" id="SSF161098">
    <property type="entry name" value="MetI-like"/>
    <property type="match status" value="1"/>
</dbReference>
<accession>A0A174LKE5</accession>
<dbReference type="Pfam" id="PF00528">
    <property type="entry name" value="BPD_transp_1"/>
    <property type="match status" value="1"/>
</dbReference>
<sequence>MKNRISNKINRAEKKRRFMKNFRATKTLYLFVVPGLVYYVLFKYWPIYGSQIAFRDYSPFLGFTKSPWVGMQNFERFFRSPDFFLILKNTLLINVTNLILGFPFPIILAVLLNQVRNKGFKKLVQTATYAPYFISVVVLVGMMYTMLSPYSGVVNAVIRFFGGDPIHFMGKPGMYVMIYVLSGIWQTCGWSAIVYIAALASVSPDLHESAIVDGAGRLQRIWHIDLPGIMPTIITMLILTAGQLLTIGFEKSYLMQNSMNLGVSEVISTYTYKRGLVDGDFSYASAVEMMQSVVNFVILISVNRFSKRFSDTSLW</sequence>
<feature type="transmembrane region" description="Helical" evidence="7">
    <location>
        <begin position="132"/>
        <end position="153"/>
    </location>
</feature>
<dbReference type="GeneID" id="93148539"/>
<keyword evidence="4 7" id="KW-0812">Transmembrane</keyword>
<organism evidence="8 9">
    <name type="scientific">Hungatella hathewayi</name>
    <dbReference type="NCBI Taxonomy" id="154046"/>
    <lineage>
        <taxon>Bacteria</taxon>
        <taxon>Bacillati</taxon>
        <taxon>Bacillota</taxon>
        <taxon>Clostridia</taxon>
        <taxon>Lachnospirales</taxon>
        <taxon>Lachnospiraceae</taxon>
        <taxon>Hungatella</taxon>
    </lineage>
</organism>
<protein>
    <submittedName>
        <fullName evidence="8">Sugar ABC transporter permease</fullName>
    </submittedName>
</protein>
<feature type="transmembrane region" description="Helical" evidence="7">
    <location>
        <begin position="21"/>
        <end position="41"/>
    </location>
</feature>
<name>A0A174LKE5_9FIRM</name>
<evidence type="ECO:0000256" key="6">
    <source>
        <dbReference type="ARBA" id="ARBA00023136"/>
    </source>
</evidence>
<dbReference type="InterPro" id="IPR035906">
    <property type="entry name" value="MetI-like_sf"/>
</dbReference>
<dbReference type="Gene3D" id="1.10.3720.10">
    <property type="entry name" value="MetI-like"/>
    <property type="match status" value="1"/>
</dbReference>
<proteinExistence type="inferred from homology"/>
<dbReference type="InterPro" id="IPR000515">
    <property type="entry name" value="MetI-like"/>
</dbReference>
<feature type="transmembrane region" description="Helical" evidence="7">
    <location>
        <begin position="91"/>
        <end position="112"/>
    </location>
</feature>
<feature type="transmembrane region" description="Helical" evidence="7">
    <location>
        <begin position="281"/>
        <end position="302"/>
    </location>
</feature>
<keyword evidence="2 7" id="KW-0813">Transport</keyword>
<dbReference type="GO" id="GO:0055085">
    <property type="term" value="P:transmembrane transport"/>
    <property type="evidence" value="ECO:0007669"/>
    <property type="project" value="InterPro"/>
</dbReference>
<dbReference type="PANTHER" id="PTHR43227">
    <property type="entry name" value="BLL4140 PROTEIN"/>
    <property type="match status" value="1"/>
</dbReference>
<gene>
    <name evidence="8" type="ORF">CE91St55_44350</name>
</gene>
<feature type="transmembrane region" description="Helical" evidence="7">
    <location>
        <begin position="173"/>
        <end position="198"/>
    </location>
</feature>
<dbReference type="PANTHER" id="PTHR43227:SF11">
    <property type="entry name" value="BLL4140 PROTEIN"/>
    <property type="match status" value="1"/>
</dbReference>
<dbReference type="Proteomes" id="UP001055091">
    <property type="component" value="Unassembled WGS sequence"/>
</dbReference>
<evidence type="ECO:0000313" key="8">
    <source>
        <dbReference type="EMBL" id="GKH02454.1"/>
    </source>
</evidence>
<evidence type="ECO:0000256" key="1">
    <source>
        <dbReference type="ARBA" id="ARBA00004651"/>
    </source>
</evidence>
<dbReference type="PROSITE" id="PS50928">
    <property type="entry name" value="ABC_TM1"/>
    <property type="match status" value="1"/>
</dbReference>
<evidence type="ECO:0000256" key="4">
    <source>
        <dbReference type="ARBA" id="ARBA00022692"/>
    </source>
</evidence>
<dbReference type="OrthoDB" id="384651at2"/>
<evidence type="ECO:0000256" key="5">
    <source>
        <dbReference type="ARBA" id="ARBA00022989"/>
    </source>
</evidence>
<comment type="similarity">
    <text evidence="7">Belongs to the binding-protein-dependent transport system permease family.</text>
</comment>